<dbReference type="Proteomes" id="UP000299102">
    <property type="component" value="Unassembled WGS sequence"/>
</dbReference>
<feature type="compositionally biased region" description="Polar residues" evidence="1">
    <location>
        <begin position="1"/>
        <end position="15"/>
    </location>
</feature>
<evidence type="ECO:0000313" key="2">
    <source>
        <dbReference type="EMBL" id="GBP85821.1"/>
    </source>
</evidence>
<organism evidence="2 3">
    <name type="scientific">Eumeta variegata</name>
    <name type="common">Bagworm moth</name>
    <name type="synonym">Eumeta japonica</name>
    <dbReference type="NCBI Taxonomy" id="151549"/>
    <lineage>
        <taxon>Eukaryota</taxon>
        <taxon>Metazoa</taxon>
        <taxon>Ecdysozoa</taxon>
        <taxon>Arthropoda</taxon>
        <taxon>Hexapoda</taxon>
        <taxon>Insecta</taxon>
        <taxon>Pterygota</taxon>
        <taxon>Neoptera</taxon>
        <taxon>Endopterygota</taxon>
        <taxon>Lepidoptera</taxon>
        <taxon>Glossata</taxon>
        <taxon>Ditrysia</taxon>
        <taxon>Tineoidea</taxon>
        <taxon>Psychidae</taxon>
        <taxon>Oiketicinae</taxon>
        <taxon>Eumeta</taxon>
    </lineage>
</organism>
<gene>
    <name evidence="2" type="ORF">EVAR_61855_1</name>
</gene>
<proteinExistence type="predicted"/>
<accession>A0A4C1ZAK9</accession>
<evidence type="ECO:0000256" key="1">
    <source>
        <dbReference type="SAM" id="MobiDB-lite"/>
    </source>
</evidence>
<reference evidence="2 3" key="1">
    <citation type="journal article" date="2019" name="Commun. Biol.">
        <title>The bagworm genome reveals a unique fibroin gene that provides high tensile strength.</title>
        <authorList>
            <person name="Kono N."/>
            <person name="Nakamura H."/>
            <person name="Ohtoshi R."/>
            <person name="Tomita M."/>
            <person name="Numata K."/>
            <person name="Arakawa K."/>
        </authorList>
    </citation>
    <scope>NUCLEOTIDE SEQUENCE [LARGE SCALE GENOMIC DNA]</scope>
</reference>
<sequence length="191" mass="21449">MGGSRVTNDDASNIELSKIGGYGGTRITQREQEMKGDQFAYGGRRKKELQKRKEVSKNVTDDLTDGYVRSIVQNRITVKVDNKNNLRLVSKTQILQYPRCGLVSHPIPLPNRSEVTNATKVTFPFRRLHVEPRAVKGASVTRPTGRPQHCVVNTIATAVETKAVCSSFNRFQRETEIQYNAQKSAAQNCRE</sequence>
<feature type="region of interest" description="Disordered" evidence="1">
    <location>
        <begin position="1"/>
        <end position="39"/>
    </location>
</feature>
<keyword evidence="3" id="KW-1185">Reference proteome</keyword>
<comment type="caution">
    <text evidence="2">The sequence shown here is derived from an EMBL/GenBank/DDBJ whole genome shotgun (WGS) entry which is preliminary data.</text>
</comment>
<evidence type="ECO:0000313" key="3">
    <source>
        <dbReference type="Proteomes" id="UP000299102"/>
    </source>
</evidence>
<dbReference type="EMBL" id="BGZK01001762">
    <property type="protein sequence ID" value="GBP85821.1"/>
    <property type="molecule type" value="Genomic_DNA"/>
</dbReference>
<dbReference type="AlphaFoldDB" id="A0A4C1ZAK9"/>
<name>A0A4C1ZAK9_EUMVA</name>
<protein>
    <submittedName>
        <fullName evidence="2">Uncharacterized protein</fullName>
    </submittedName>
</protein>